<feature type="binding site" evidence="4">
    <location>
        <position position="262"/>
    </location>
    <ligand>
        <name>ATP</name>
        <dbReference type="ChEBI" id="CHEBI:30616"/>
    </ligand>
</feature>
<keyword evidence="3" id="KW-0677">Repeat</keyword>
<dbReference type="Gene3D" id="3.30.200.20">
    <property type="entry name" value="Phosphorylase Kinase, domain 1"/>
    <property type="match status" value="1"/>
</dbReference>
<accession>K8E9S8</accession>
<dbReference type="SMART" id="SM00369">
    <property type="entry name" value="LRR_TYP"/>
    <property type="match status" value="3"/>
</dbReference>
<dbReference type="Gene3D" id="1.10.510.10">
    <property type="entry name" value="Transferase(Phosphotransferase) domain 1"/>
    <property type="match status" value="1"/>
</dbReference>
<dbReference type="GeneID" id="19017947"/>
<evidence type="ECO:0000313" key="8">
    <source>
        <dbReference type="Proteomes" id="UP000198341"/>
    </source>
</evidence>
<keyword evidence="7" id="KW-0808">Transferase</keyword>
<dbReference type="InterPro" id="IPR017441">
    <property type="entry name" value="Protein_kinase_ATP_BS"/>
</dbReference>
<dbReference type="PROSITE" id="PS50011">
    <property type="entry name" value="PROTEIN_KINASE_DOM"/>
    <property type="match status" value="1"/>
</dbReference>
<keyword evidence="7" id="KW-0723">Serine/threonine-protein kinase</keyword>
<comment type="subcellular location">
    <subcellularLocation>
        <location evidence="1">Cytoplasm</location>
        <location evidence="1">Cytoskeleton</location>
        <location evidence="1">Cilium axoneme</location>
    </subcellularLocation>
</comment>
<dbReference type="GO" id="GO:0005524">
    <property type="term" value="F:ATP binding"/>
    <property type="evidence" value="ECO:0007669"/>
    <property type="project" value="UniProtKB-UniRule"/>
</dbReference>
<sequence length="629" mass="71545">MTTTNNNNNEEEEAQQKCAKILDHLRSMNESERERQTRLDLSECGLRAVPKEVLRLRNLEFLNLGKNKLHALPDSFAKDLPNLKILFCLANEFRKVPEVLGEMEHLFMLSFKANKVREIPEQSLPIASLGWLILSDNEIEVLPKSLGKCRKMRKLMLAGNKIKELPTFMSELVNLELLRASDNRIEVFPEFLYRLPKLAWLAFAANPCTEKAAANAMERGTRAVKRVVNFEDLGVDEGKKLGSGASGTVYRGEMDGFNVAIKVYNNMGKTSDGRPEDEMAAASLATSTTSDIVEGEQDEQEETVGSGGVIETLAKFTTKDGKRGLVMEYLDPTDWKNLGGPPSFETVTRDVFDEREGKFTAREILAVAVNVAKGINQLHKNGVCHGDIYAHNILIDRDEDYPSAKLGDFGAAMFFDDDENPQFSQMVRENEARAFGCLLDDMLVNYDGTRGGSNTVMIRENIEAGQTQYAGNKIFMEPKSYRPSTHLDNDEGKTEGELTPAQSREERERRRDEHLQKRTHERREADKGLVSINLPEDGHEKTIASLRQLADNLMHPTRSVRPKNFEAVVKRVQESEKLFFGDYYAKKLESLQILQRRRYDVDLLRDRSLFRRKDPKRREERNDDDKETK</sequence>
<dbReference type="EMBL" id="FO082278">
    <property type="protein sequence ID" value="CCO14537.1"/>
    <property type="molecule type" value="Genomic_DNA"/>
</dbReference>
<feature type="compositionally biased region" description="Basic and acidic residues" evidence="5">
    <location>
        <begin position="503"/>
        <end position="527"/>
    </location>
</feature>
<proteinExistence type="predicted"/>
<dbReference type="SUPFAM" id="SSF52058">
    <property type="entry name" value="L domain-like"/>
    <property type="match status" value="1"/>
</dbReference>
<feature type="domain" description="Protein kinase" evidence="6">
    <location>
        <begin position="235"/>
        <end position="580"/>
    </location>
</feature>
<feature type="compositionally biased region" description="Basic and acidic residues" evidence="5">
    <location>
        <begin position="485"/>
        <end position="496"/>
    </location>
</feature>
<reference evidence="7 8" key="1">
    <citation type="submission" date="2011-10" db="EMBL/GenBank/DDBJ databases">
        <authorList>
            <person name="Genoscope - CEA"/>
        </authorList>
    </citation>
    <scope>NUCLEOTIDE SEQUENCE [LARGE SCALE GENOMIC DNA]</scope>
    <source>
        <strain evidence="7 8">RCC 1105</strain>
    </source>
</reference>
<dbReference type="Proteomes" id="UP000198341">
    <property type="component" value="Chromosome 1"/>
</dbReference>
<dbReference type="eggNOG" id="KOG0618">
    <property type="taxonomic scope" value="Eukaryota"/>
</dbReference>
<evidence type="ECO:0000256" key="4">
    <source>
        <dbReference type="PROSITE-ProRule" id="PRU10141"/>
    </source>
</evidence>
<gene>
    <name evidence="7" type="ORF">Bathy01g02120</name>
</gene>
<keyword evidence="4" id="KW-0547">Nucleotide-binding</keyword>
<evidence type="ECO:0000256" key="1">
    <source>
        <dbReference type="ARBA" id="ARBA00004430"/>
    </source>
</evidence>
<feature type="region of interest" description="Disordered" evidence="5">
    <location>
        <begin position="479"/>
        <end position="529"/>
    </location>
</feature>
<evidence type="ECO:0000256" key="3">
    <source>
        <dbReference type="ARBA" id="ARBA00022737"/>
    </source>
</evidence>
<organism evidence="7 8">
    <name type="scientific">Bathycoccus prasinos</name>
    <dbReference type="NCBI Taxonomy" id="41875"/>
    <lineage>
        <taxon>Eukaryota</taxon>
        <taxon>Viridiplantae</taxon>
        <taxon>Chlorophyta</taxon>
        <taxon>Mamiellophyceae</taxon>
        <taxon>Mamiellales</taxon>
        <taxon>Bathycoccaceae</taxon>
        <taxon>Bathycoccus</taxon>
    </lineage>
</organism>
<dbReference type="InterPro" id="IPR003591">
    <property type="entry name" value="Leu-rich_rpt_typical-subtyp"/>
</dbReference>
<dbReference type="InterPro" id="IPR050647">
    <property type="entry name" value="Plant_LRR-RLKs"/>
</dbReference>
<dbReference type="InterPro" id="IPR032675">
    <property type="entry name" value="LRR_dom_sf"/>
</dbReference>
<dbReference type="GO" id="GO:0004674">
    <property type="term" value="F:protein serine/threonine kinase activity"/>
    <property type="evidence" value="ECO:0007669"/>
    <property type="project" value="UniProtKB-KW"/>
</dbReference>
<evidence type="ECO:0000313" key="7">
    <source>
        <dbReference type="EMBL" id="CCO14537.1"/>
    </source>
</evidence>
<dbReference type="SUPFAM" id="SSF56112">
    <property type="entry name" value="Protein kinase-like (PK-like)"/>
    <property type="match status" value="1"/>
</dbReference>
<dbReference type="PROSITE" id="PS00107">
    <property type="entry name" value="PROTEIN_KINASE_ATP"/>
    <property type="match status" value="1"/>
</dbReference>
<evidence type="ECO:0000256" key="5">
    <source>
        <dbReference type="SAM" id="MobiDB-lite"/>
    </source>
</evidence>
<keyword evidence="2" id="KW-0433">Leucine-rich repeat</keyword>
<protein>
    <submittedName>
        <fullName evidence="7">Serine/threonine protein kinase</fullName>
    </submittedName>
</protein>
<dbReference type="InterPro" id="IPR000719">
    <property type="entry name" value="Prot_kinase_dom"/>
</dbReference>
<keyword evidence="8" id="KW-1185">Reference proteome</keyword>
<dbReference type="AlphaFoldDB" id="K8E9S8"/>
<dbReference type="KEGG" id="bpg:Bathy01g02120"/>
<evidence type="ECO:0000256" key="2">
    <source>
        <dbReference type="ARBA" id="ARBA00022614"/>
    </source>
</evidence>
<name>K8E9S8_9CHLO</name>
<keyword evidence="7" id="KW-0418">Kinase</keyword>
<evidence type="ECO:0000259" key="6">
    <source>
        <dbReference type="PROSITE" id="PS50011"/>
    </source>
</evidence>
<dbReference type="RefSeq" id="XP_007515658.1">
    <property type="nucleotide sequence ID" value="XM_007515596.1"/>
</dbReference>
<dbReference type="GO" id="GO:0005930">
    <property type="term" value="C:axoneme"/>
    <property type="evidence" value="ECO:0007669"/>
    <property type="project" value="UniProtKB-SubCell"/>
</dbReference>
<dbReference type="Pfam" id="PF00069">
    <property type="entry name" value="Pkinase"/>
    <property type="match status" value="1"/>
</dbReference>
<dbReference type="OrthoDB" id="1668230at2759"/>
<dbReference type="InterPro" id="IPR011009">
    <property type="entry name" value="Kinase-like_dom_sf"/>
</dbReference>
<dbReference type="SMART" id="SM00364">
    <property type="entry name" value="LRR_BAC"/>
    <property type="match status" value="4"/>
</dbReference>
<dbReference type="PANTHER" id="PTHR48056">
    <property type="entry name" value="LRR RECEPTOR-LIKE SERINE/THREONINE-PROTEIN KINASE-RELATED"/>
    <property type="match status" value="1"/>
</dbReference>
<dbReference type="STRING" id="41875.K8E9S8"/>
<keyword evidence="4" id="KW-0067">ATP-binding</keyword>
<dbReference type="Gene3D" id="3.80.10.10">
    <property type="entry name" value="Ribonuclease Inhibitor"/>
    <property type="match status" value="2"/>
</dbReference>